<feature type="binding site" evidence="3">
    <location>
        <position position="318"/>
    </location>
    <ligand>
        <name>CTP</name>
        <dbReference type="ChEBI" id="CHEBI:37563"/>
    </ligand>
</feature>
<proteinExistence type="inferred from homology"/>
<evidence type="ECO:0000259" key="5">
    <source>
        <dbReference type="Pfam" id="PF02441"/>
    </source>
</evidence>
<comment type="cofactor">
    <cofactor evidence="3">
        <name>Mg(2+)</name>
        <dbReference type="ChEBI" id="CHEBI:18420"/>
    </cofactor>
</comment>
<feature type="binding site" evidence="3">
    <location>
        <position position="336"/>
    </location>
    <ligand>
        <name>CTP</name>
        <dbReference type="ChEBI" id="CHEBI:37563"/>
    </ligand>
</feature>
<dbReference type="EMBL" id="JAEHNZ010000001">
    <property type="protein sequence ID" value="MBK0395355.1"/>
    <property type="molecule type" value="Genomic_DNA"/>
</dbReference>
<evidence type="ECO:0000256" key="2">
    <source>
        <dbReference type="ARBA" id="ARBA00023239"/>
    </source>
</evidence>
<dbReference type="NCBIfam" id="TIGR00521">
    <property type="entry name" value="coaBC_dfp"/>
    <property type="match status" value="1"/>
</dbReference>
<name>A0ABS1BPZ5_9NEIS</name>
<dbReference type="SUPFAM" id="SSF52507">
    <property type="entry name" value="Homo-oligomeric flavin-containing Cys decarboxylases, HFCD"/>
    <property type="match status" value="1"/>
</dbReference>
<dbReference type="HAMAP" id="MF_02225">
    <property type="entry name" value="CoaBC"/>
    <property type="match status" value="1"/>
</dbReference>
<evidence type="ECO:0000313" key="8">
    <source>
        <dbReference type="Proteomes" id="UP000614058"/>
    </source>
</evidence>
<dbReference type="Pfam" id="PF04127">
    <property type="entry name" value="DFP"/>
    <property type="match status" value="1"/>
</dbReference>
<feature type="domain" description="Flavoprotein" evidence="5">
    <location>
        <begin position="3"/>
        <end position="167"/>
    </location>
</feature>
<comment type="caution">
    <text evidence="7">The sequence shown here is derived from an EMBL/GenBank/DDBJ whole genome shotgun (WGS) entry which is preliminary data.</text>
</comment>
<protein>
    <recommendedName>
        <fullName evidence="3">Coenzyme A biosynthesis bifunctional protein CoaBC</fullName>
    </recommendedName>
    <alternativeName>
        <fullName evidence="3">DNA/pantothenate metabolism flavoprotein</fullName>
    </alternativeName>
    <alternativeName>
        <fullName evidence="3">Phosphopantothenoylcysteine synthetase/decarboxylase</fullName>
        <shortName evidence="3">PPCS-PPCDC</shortName>
    </alternativeName>
    <domain>
        <recommendedName>
            <fullName evidence="3">Phosphopantothenoylcysteine decarboxylase</fullName>
            <shortName evidence="3">PPC decarboxylase</shortName>
            <shortName evidence="3">PPC-DC</shortName>
            <ecNumber evidence="3">4.1.1.36</ecNumber>
        </recommendedName>
        <alternativeName>
            <fullName evidence="3">CoaC</fullName>
        </alternativeName>
    </domain>
    <domain>
        <recommendedName>
            <fullName evidence="3">Phosphopantothenate--cysteine ligase</fullName>
            <ecNumber evidence="3">6.3.2.5</ecNumber>
        </recommendedName>
        <alternativeName>
            <fullName evidence="3">CoaB</fullName>
        </alternativeName>
        <alternativeName>
            <fullName evidence="3">Phosphopantothenoylcysteine synthetase</fullName>
            <shortName evidence="3">PPC synthetase</shortName>
            <shortName evidence="3">PPC-S</shortName>
        </alternativeName>
    </domain>
</protein>
<evidence type="ECO:0000256" key="4">
    <source>
        <dbReference type="RuleBase" id="RU364078"/>
    </source>
</evidence>
<keyword evidence="3 4" id="KW-0288">FMN</keyword>
<feature type="region of interest" description="Phosphopantothenoylcysteine decarboxylase" evidence="3">
    <location>
        <begin position="1"/>
        <end position="181"/>
    </location>
</feature>
<evidence type="ECO:0000256" key="3">
    <source>
        <dbReference type="HAMAP-Rule" id="MF_02225"/>
    </source>
</evidence>
<keyword evidence="3" id="KW-0511">Multifunctional enzyme</keyword>
<comment type="function">
    <text evidence="4">Catalyzes two steps in the biosynthesis of coenzyme A. In the first step cysteine is conjugated to 4'-phosphopantothenate to form 4-phosphopantothenoylcysteine, in the latter compound is decarboxylated to form 4'-phosphopantotheine.</text>
</comment>
<dbReference type="PANTHER" id="PTHR14359">
    <property type="entry name" value="HOMO-OLIGOMERIC FLAVIN CONTAINING CYS DECARBOXYLASE FAMILY"/>
    <property type="match status" value="1"/>
</dbReference>
<feature type="binding site" evidence="3">
    <location>
        <position position="332"/>
    </location>
    <ligand>
        <name>CTP</name>
        <dbReference type="ChEBI" id="CHEBI:37563"/>
    </ligand>
</feature>
<comment type="pathway">
    <text evidence="3 4">Cofactor biosynthesis; coenzyme A biosynthesis; CoA from (R)-pantothenate: step 2/5.</text>
</comment>
<evidence type="ECO:0000259" key="6">
    <source>
        <dbReference type="Pfam" id="PF04127"/>
    </source>
</evidence>
<dbReference type="Gene3D" id="3.40.50.10300">
    <property type="entry name" value="CoaB-like"/>
    <property type="match status" value="1"/>
</dbReference>
<sequence length="497" mass="52578">MQKRILLAVTGGIAAYKSCELVRLLKKEGHSVTVALSKAASEFVSAQTFEALSGNPVLTENNGSMAHINATRAADLMLIAPASANTIAKLAHGFADNLITEMASARKCALVLAPAMNVEMWQKPANLRNIQQLHKDGIRVLMPASGEQACGEVGVGRMVEPADIVEVLPDVWTPKPLRGKRVLISAGATYEAIDPVRGITNISSGQMGVAIARACRRAGAKVSLVHGKMTAEIPFGMAHTEYAESAMDMRDAIFKQLDAGQDVFISVAAVADYRVKNRSIEKLKKGAYGMMPVVKFIENPDILQEVASFASAPFCVGFAAESENVLANAREKRLKKGVPMMIANDIADAMGKGTTKITIIDDENETALPEMSKEKAAQMLVVKLAAALQTATLKKAAAPVKPAMAASAAATSTATAAHAQAHVHAQAMATQPAPVAQPAAPVHAQPTPVHNDAHDDVITVQDDEPAPAATPVHQPEHKKIIPAVVYEDEDDGVIIIE</sequence>
<feature type="domain" description="DNA/pantothenate metabolism flavoprotein C-terminal" evidence="6">
    <location>
        <begin position="177"/>
        <end position="385"/>
    </location>
</feature>
<feature type="active site" description="Proton donor" evidence="3">
    <location>
        <position position="150"/>
    </location>
</feature>
<comment type="similarity">
    <text evidence="3 4">In the N-terminal section; belongs to the HFCD (homo-oligomeric flavin containing Cys decarboxylase) superfamily.</text>
</comment>
<comment type="catalytic activity">
    <reaction evidence="3 4">
        <text>(R)-4'-phosphopantothenate + L-cysteine + CTP = N-[(R)-4-phosphopantothenoyl]-L-cysteine + CMP + diphosphate + H(+)</text>
        <dbReference type="Rhea" id="RHEA:19397"/>
        <dbReference type="ChEBI" id="CHEBI:10986"/>
        <dbReference type="ChEBI" id="CHEBI:15378"/>
        <dbReference type="ChEBI" id="CHEBI:33019"/>
        <dbReference type="ChEBI" id="CHEBI:35235"/>
        <dbReference type="ChEBI" id="CHEBI:37563"/>
        <dbReference type="ChEBI" id="CHEBI:59458"/>
        <dbReference type="ChEBI" id="CHEBI:60377"/>
        <dbReference type="EC" id="6.3.2.5"/>
    </reaction>
</comment>
<feature type="binding site" evidence="3">
    <location>
        <position position="282"/>
    </location>
    <ligand>
        <name>CTP</name>
        <dbReference type="ChEBI" id="CHEBI:37563"/>
    </ligand>
</feature>
<dbReference type="Proteomes" id="UP000614058">
    <property type="component" value="Unassembled WGS sequence"/>
</dbReference>
<comment type="pathway">
    <text evidence="3 4">Cofactor biosynthesis; coenzyme A biosynthesis; CoA from (R)-pantothenate: step 3/5.</text>
</comment>
<feature type="region of interest" description="Phosphopantothenate--cysteine ligase" evidence="3">
    <location>
        <begin position="182"/>
        <end position="497"/>
    </location>
</feature>
<dbReference type="EC" id="4.1.1.36" evidence="3"/>
<accession>A0ABS1BPZ5</accession>
<comment type="similarity">
    <text evidence="3 4">In the C-terminal section; belongs to the PPC synthetase family.</text>
</comment>
<keyword evidence="8" id="KW-1185">Reference proteome</keyword>
<dbReference type="PANTHER" id="PTHR14359:SF6">
    <property type="entry name" value="PHOSPHOPANTOTHENOYLCYSTEINE DECARBOXYLASE"/>
    <property type="match status" value="1"/>
</dbReference>
<dbReference type="SUPFAM" id="SSF102645">
    <property type="entry name" value="CoaB-like"/>
    <property type="match status" value="1"/>
</dbReference>
<feature type="binding site" evidence="3">
    <location>
        <begin position="300"/>
        <end position="303"/>
    </location>
    <ligand>
        <name>CTP</name>
        <dbReference type="ChEBI" id="CHEBI:37563"/>
    </ligand>
</feature>
<dbReference type="InterPro" id="IPR036551">
    <property type="entry name" value="Flavin_trans-like"/>
</dbReference>
<dbReference type="InterPro" id="IPR005252">
    <property type="entry name" value="CoaBC"/>
</dbReference>
<organism evidence="7 8">
    <name type="scientific">Kingella bonacorsii</name>
    <dbReference type="NCBI Taxonomy" id="2796361"/>
    <lineage>
        <taxon>Bacteria</taxon>
        <taxon>Pseudomonadati</taxon>
        <taxon>Pseudomonadota</taxon>
        <taxon>Betaproteobacteria</taxon>
        <taxon>Neisseriales</taxon>
        <taxon>Neisseriaceae</taxon>
        <taxon>Kingella</taxon>
    </lineage>
</organism>
<keyword evidence="3" id="KW-0479">Metal-binding</keyword>
<dbReference type="GO" id="GO:0004633">
    <property type="term" value="F:phosphopantothenoylcysteine decarboxylase activity"/>
    <property type="evidence" value="ECO:0007669"/>
    <property type="project" value="UniProtKB-EC"/>
</dbReference>
<dbReference type="InterPro" id="IPR035929">
    <property type="entry name" value="CoaB-like_sf"/>
</dbReference>
<keyword evidence="1 3" id="KW-0210">Decarboxylase</keyword>
<comment type="function">
    <text evidence="3">Catalyzes two sequential steps in the biosynthesis of coenzyme A. In the first step cysteine is conjugated to 4'-phosphopantothenate to form 4-phosphopantothenoylcysteine. In the second step the latter compound is decarboxylated to form 4'-phosphopantotheine.</text>
</comment>
<feature type="binding site" evidence="3">
    <location>
        <position position="272"/>
    </location>
    <ligand>
        <name>CTP</name>
        <dbReference type="ChEBI" id="CHEBI:37563"/>
    </ligand>
</feature>
<reference evidence="7 8" key="1">
    <citation type="journal article" date="2021" name="Pathogens">
        <title>Isolation and Characterization of Kingella bonacorsii sp. nov., A Novel Kingella Species Detected in a Stable Periodontitis Subject.</title>
        <authorList>
            <person name="Antezack A."/>
            <person name="Boxberger M."/>
            <person name="Rolland C."/>
            <person name="Monnet-Corti V."/>
            <person name="La Scola B."/>
        </authorList>
    </citation>
    <scope>NUCLEOTIDE SEQUENCE [LARGE SCALE GENOMIC DNA]</scope>
    <source>
        <strain evidence="7 8">Marseille-Q4569</strain>
    </source>
</reference>
<dbReference type="InterPro" id="IPR007085">
    <property type="entry name" value="DNA/pantothenate-metab_flavo_C"/>
</dbReference>
<gene>
    <name evidence="3 7" type="primary">coaBC</name>
    <name evidence="7" type="ORF">JDW22_01820</name>
</gene>
<keyword evidence="3 4" id="KW-0436">Ligase</keyword>
<dbReference type="EC" id="6.3.2.5" evidence="3"/>
<keyword evidence="3" id="KW-0460">Magnesium</keyword>
<evidence type="ECO:0000313" key="7">
    <source>
        <dbReference type="EMBL" id="MBK0395355.1"/>
    </source>
</evidence>
<comment type="cofactor">
    <cofactor evidence="3">
        <name>FMN</name>
        <dbReference type="ChEBI" id="CHEBI:58210"/>
    </cofactor>
    <text evidence="3">Binds 1 FMN per subunit.</text>
</comment>
<dbReference type="Pfam" id="PF02441">
    <property type="entry name" value="Flavoprotein"/>
    <property type="match status" value="1"/>
</dbReference>
<evidence type="ECO:0000256" key="1">
    <source>
        <dbReference type="ARBA" id="ARBA00022793"/>
    </source>
</evidence>
<comment type="catalytic activity">
    <reaction evidence="3 4">
        <text>N-[(R)-4-phosphopantothenoyl]-L-cysteine + H(+) = (R)-4'-phosphopantetheine + CO2</text>
        <dbReference type="Rhea" id="RHEA:16793"/>
        <dbReference type="ChEBI" id="CHEBI:15378"/>
        <dbReference type="ChEBI" id="CHEBI:16526"/>
        <dbReference type="ChEBI" id="CHEBI:59458"/>
        <dbReference type="ChEBI" id="CHEBI:61723"/>
        <dbReference type="EC" id="4.1.1.36"/>
    </reaction>
</comment>
<keyword evidence="2 3" id="KW-0456">Lyase</keyword>
<keyword evidence="3 4" id="KW-0285">Flavoprotein</keyword>
<dbReference type="Gene3D" id="3.40.50.1950">
    <property type="entry name" value="Flavin prenyltransferase-like"/>
    <property type="match status" value="1"/>
</dbReference>
<comment type="caution">
    <text evidence="3">Lacks conserved residue(s) required for the propagation of feature annotation.</text>
</comment>
<dbReference type="InterPro" id="IPR003382">
    <property type="entry name" value="Flavoprotein"/>
</dbReference>
<dbReference type="GO" id="GO:0004632">
    <property type="term" value="F:phosphopantothenate--cysteine ligase activity"/>
    <property type="evidence" value="ECO:0007669"/>
    <property type="project" value="UniProtKB-EC"/>
</dbReference>